<feature type="domain" description="DUF3592" evidence="2">
    <location>
        <begin position="48"/>
        <end position="131"/>
    </location>
</feature>
<dbReference type="InterPro" id="IPR021994">
    <property type="entry name" value="DUF3592"/>
</dbReference>
<keyword evidence="4" id="KW-1185">Reference proteome</keyword>
<reference evidence="3 4" key="1">
    <citation type="journal article" date="2010" name="J. Bacteriol.">
        <title>Genome sequence of Lentisphaera araneosa HTCC2155T, the type species of the order Lentisphaerales in the phylum Lentisphaerae.</title>
        <authorList>
            <person name="Thrash J.C."/>
            <person name="Cho J.C."/>
            <person name="Vergin K.L."/>
            <person name="Morris R.M."/>
            <person name="Giovannoni S.J."/>
        </authorList>
    </citation>
    <scope>NUCLEOTIDE SEQUENCE [LARGE SCALE GENOMIC DNA]</scope>
    <source>
        <strain evidence="3 4">HTCC2155</strain>
    </source>
</reference>
<keyword evidence="1" id="KW-0472">Membrane</keyword>
<proteinExistence type="predicted"/>
<feature type="transmembrane region" description="Helical" evidence="1">
    <location>
        <begin position="230"/>
        <end position="254"/>
    </location>
</feature>
<evidence type="ECO:0000259" key="2">
    <source>
        <dbReference type="Pfam" id="PF12158"/>
    </source>
</evidence>
<accession>A6DFS7</accession>
<feature type="transmembrane region" description="Helical" evidence="1">
    <location>
        <begin position="199"/>
        <end position="218"/>
    </location>
</feature>
<gene>
    <name evidence="3" type="ORF">LNTAR_17943</name>
</gene>
<evidence type="ECO:0000256" key="1">
    <source>
        <dbReference type="SAM" id="Phobius"/>
    </source>
</evidence>
<dbReference type="OrthoDB" id="228317at2"/>
<evidence type="ECO:0000313" key="4">
    <source>
        <dbReference type="Proteomes" id="UP000004947"/>
    </source>
</evidence>
<feature type="transmembrane region" description="Helical" evidence="1">
    <location>
        <begin position="12"/>
        <end position="33"/>
    </location>
</feature>
<dbReference type="eggNOG" id="ENOG502ZBDN">
    <property type="taxonomic scope" value="Bacteria"/>
</dbReference>
<keyword evidence="1" id="KW-0812">Transmembrane</keyword>
<feature type="transmembrane region" description="Helical" evidence="1">
    <location>
        <begin position="434"/>
        <end position="455"/>
    </location>
</feature>
<dbReference type="EMBL" id="ABCK01000001">
    <property type="protein sequence ID" value="EDM29657.1"/>
    <property type="molecule type" value="Genomic_DNA"/>
</dbReference>
<feature type="transmembrane region" description="Helical" evidence="1">
    <location>
        <begin position="461"/>
        <end position="483"/>
    </location>
</feature>
<feature type="transmembrane region" description="Helical" evidence="1">
    <location>
        <begin position="136"/>
        <end position="160"/>
    </location>
</feature>
<dbReference type="Proteomes" id="UP000004947">
    <property type="component" value="Unassembled WGS sequence"/>
</dbReference>
<evidence type="ECO:0000313" key="3">
    <source>
        <dbReference type="EMBL" id="EDM29657.1"/>
    </source>
</evidence>
<dbReference type="Pfam" id="PF12158">
    <property type="entry name" value="DUF3592"/>
    <property type="match status" value="1"/>
</dbReference>
<dbReference type="AlphaFoldDB" id="A6DFS7"/>
<keyword evidence="1" id="KW-1133">Transmembrane helix</keyword>
<dbReference type="RefSeq" id="WP_007276776.1">
    <property type="nucleotide sequence ID" value="NZ_ABCK01000001.1"/>
</dbReference>
<comment type="caution">
    <text evidence="3">The sequence shown here is derived from an EMBL/GenBank/DDBJ whole genome shotgun (WGS) entry which is preliminary data.</text>
</comment>
<dbReference type="STRING" id="313628.LNTAR_17943"/>
<organism evidence="3 4">
    <name type="scientific">Lentisphaera araneosa HTCC2155</name>
    <dbReference type="NCBI Taxonomy" id="313628"/>
    <lineage>
        <taxon>Bacteria</taxon>
        <taxon>Pseudomonadati</taxon>
        <taxon>Lentisphaerota</taxon>
        <taxon>Lentisphaeria</taxon>
        <taxon>Lentisphaerales</taxon>
        <taxon>Lentisphaeraceae</taxon>
        <taxon>Lentisphaera</taxon>
    </lineage>
</organism>
<protein>
    <recommendedName>
        <fullName evidence="2">DUF3592 domain-containing protein</fullName>
    </recommendedName>
</protein>
<name>A6DFS7_9BACT</name>
<sequence>MAKTKNNIFSVIFLTIFGMPFFAAGAFVIFMALKPLYHNHLASEWKEVPATLTEVSLDGRGDSVKLIAKYNYTYEGKNYSSGQVAFNMMTGNVSRYHQNFHDKLNKAKSNNESVPCYVNPSNPKEVILDRKNRTRMLVFMIPFGSVFVLVGGGLMCSGLFSSKARKKEKVLQEKAPDEPWKWNKDWQDSVILAKTSKGVWGLFGIAVFLNLFMVPFWAGVLNSDKKVPIFAYGIIGLFQLIAFGLVGTFIYHFIRSKKYGKVNFHMETFPAVIGGQCKGVIKVPVEVQAMDGFKLTLKNIHQYRTGSGKNSTTHRDVLWEDSKIIKAQHGSNFNTEIEVEFDIPSGGKISQSTGDSKYWVLTAVAETPGVDFKEEFRVPVFVTEDSQNKPIEEFEEKKLVESGYDLEGALPRYKIHMQKVGQGLLIIVPRMRRISTSLITFIVTCGIGVGIGFAISHKEYFVTFVVGIFFLVFFAIFYSATFIKREFALKGENLIVKQTHPLGTKVVECQRDDAKFDISWSAKTNDKTTSWNLSLKVNGKKITLVSNCKDKELLVALKHKLLNHGKAPDALEETD</sequence>